<gene>
    <name evidence="10" type="ORF">PPYR_06083</name>
</gene>
<dbReference type="GO" id="GO:0003887">
    <property type="term" value="F:DNA-directed DNA polymerase activity"/>
    <property type="evidence" value="ECO:0007669"/>
    <property type="project" value="UniProtKB-KW"/>
</dbReference>
<keyword evidence="3" id="KW-0808">Transferase</keyword>
<evidence type="ECO:0000313" key="11">
    <source>
        <dbReference type="Proteomes" id="UP000327044"/>
    </source>
</evidence>
<dbReference type="EMBL" id="VVIM01000004">
    <property type="protein sequence ID" value="KAB0800343.1"/>
    <property type="molecule type" value="Genomic_DNA"/>
</dbReference>
<evidence type="ECO:0000259" key="9">
    <source>
        <dbReference type="Pfam" id="PF03175"/>
    </source>
</evidence>
<evidence type="ECO:0000256" key="1">
    <source>
        <dbReference type="ARBA" id="ARBA00005755"/>
    </source>
</evidence>
<accession>A0A5N4AST8</accession>
<evidence type="ECO:0000256" key="4">
    <source>
        <dbReference type="ARBA" id="ARBA00022695"/>
    </source>
</evidence>
<dbReference type="AlphaFoldDB" id="A0A5N4AST8"/>
<dbReference type="PANTHER" id="PTHR33568">
    <property type="entry name" value="DNA POLYMERASE"/>
    <property type="match status" value="1"/>
</dbReference>
<dbReference type="InParanoid" id="A0A5N4AST8"/>
<dbReference type="GO" id="GO:0000166">
    <property type="term" value="F:nucleotide binding"/>
    <property type="evidence" value="ECO:0007669"/>
    <property type="project" value="InterPro"/>
</dbReference>
<proteinExistence type="inferred from homology"/>
<evidence type="ECO:0000256" key="3">
    <source>
        <dbReference type="ARBA" id="ARBA00022679"/>
    </source>
</evidence>
<dbReference type="SUPFAM" id="SSF53098">
    <property type="entry name" value="Ribonuclease H-like"/>
    <property type="match status" value="1"/>
</dbReference>
<feature type="domain" description="DNA-directed DNA polymerase family B mitochondria/virus" evidence="9">
    <location>
        <begin position="434"/>
        <end position="576"/>
    </location>
</feature>
<organism evidence="10 11">
    <name type="scientific">Photinus pyralis</name>
    <name type="common">Common eastern firefly</name>
    <name type="synonym">Lampyris pyralis</name>
    <dbReference type="NCBI Taxonomy" id="7054"/>
    <lineage>
        <taxon>Eukaryota</taxon>
        <taxon>Metazoa</taxon>
        <taxon>Ecdysozoa</taxon>
        <taxon>Arthropoda</taxon>
        <taxon>Hexapoda</taxon>
        <taxon>Insecta</taxon>
        <taxon>Pterygota</taxon>
        <taxon>Neoptera</taxon>
        <taxon>Endopterygota</taxon>
        <taxon>Coleoptera</taxon>
        <taxon>Polyphaga</taxon>
        <taxon>Elateriformia</taxon>
        <taxon>Elateroidea</taxon>
        <taxon>Lampyridae</taxon>
        <taxon>Lampyrinae</taxon>
        <taxon>Photinus</taxon>
    </lineage>
</organism>
<evidence type="ECO:0000256" key="5">
    <source>
        <dbReference type="ARBA" id="ARBA00022705"/>
    </source>
</evidence>
<comment type="caution">
    <text evidence="10">The sequence shown here is derived from an EMBL/GenBank/DDBJ whole genome shotgun (WGS) entry which is preliminary data.</text>
</comment>
<dbReference type="InterPro" id="IPR036397">
    <property type="entry name" value="RNaseH_sf"/>
</dbReference>
<dbReference type="InterPro" id="IPR004868">
    <property type="entry name" value="DNA-dir_DNA_pol_B_mt/vir"/>
</dbReference>
<keyword evidence="5" id="KW-0235">DNA replication</keyword>
<name>A0A5N4AST8_PHOPY</name>
<dbReference type="Gene3D" id="3.30.420.10">
    <property type="entry name" value="Ribonuclease H-like superfamily/Ribonuclease H"/>
    <property type="match status" value="1"/>
</dbReference>
<evidence type="ECO:0000256" key="7">
    <source>
        <dbReference type="ARBA" id="ARBA00023125"/>
    </source>
</evidence>
<dbReference type="GO" id="GO:0003677">
    <property type="term" value="F:DNA binding"/>
    <property type="evidence" value="ECO:0007669"/>
    <property type="project" value="UniProtKB-KW"/>
</dbReference>
<dbReference type="EC" id="2.7.7.7" evidence="2"/>
<reference evidence="10 11" key="1">
    <citation type="journal article" date="2018" name="Elife">
        <title>Firefly genomes illuminate parallel origins of bioluminescence in beetles.</title>
        <authorList>
            <person name="Fallon T.R."/>
            <person name="Lower S.E."/>
            <person name="Chang C.H."/>
            <person name="Bessho-Uehara M."/>
            <person name="Martin G.J."/>
            <person name="Bewick A.J."/>
            <person name="Behringer M."/>
            <person name="Debat H.J."/>
            <person name="Wong I."/>
            <person name="Day J.C."/>
            <person name="Suvorov A."/>
            <person name="Silva C.J."/>
            <person name="Stanger-Hall K.F."/>
            <person name="Hall D.W."/>
            <person name="Schmitz R.J."/>
            <person name="Nelson D.R."/>
            <person name="Lewis S.M."/>
            <person name="Shigenobu S."/>
            <person name="Bybee S.M."/>
            <person name="Larracuente A.M."/>
            <person name="Oba Y."/>
            <person name="Weng J.K."/>
        </authorList>
    </citation>
    <scope>NUCLEOTIDE SEQUENCE [LARGE SCALE GENOMIC DNA]</scope>
    <source>
        <strain evidence="10">1611_PpyrPB1</strain>
        <tissue evidence="10">Whole body</tissue>
    </source>
</reference>
<dbReference type="InterPro" id="IPR012337">
    <property type="entry name" value="RNaseH-like_sf"/>
</dbReference>
<keyword evidence="4" id="KW-0548">Nucleotidyltransferase</keyword>
<evidence type="ECO:0000256" key="8">
    <source>
        <dbReference type="ARBA" id="ARBA00049244"/>
    </source>
</evidence>
<evidence type="ECO:0000313" key="10">
    <source>
        <dbReference type="EMBL" id="KAB0800343.1"/>
    </source>
</evidence>
<comment type="catalytic activity">
    <reaction evidence="8">
        <text>DNA(n) + a 2'-deoxyribonucleoside 5'-triphosphate = DNA(n+1) + diphosphate</text>
        <dbReference type="Rhea" id="RHEA:22508"/>
        <dbReference type="Rhea" id="RHEA-COMP:17339"/>
        <dbReference type="Rhea" id="RHEA-COMP:17340"/>
        <dbReference type="ChEBI" id="CHEBI:33019"/>
        <dbReference type="ChEBI" id="CHEBI:61560"/>
        <dbReference type="ChEBI" id="CHEBI:173112"/>
        <dbReference type="EC" id="2.7.7.7"/>
    </reaction>
</comment>
<evidence type="ECO:0000256" key="6">
    <source>
        <dbReference type="ARBA" id="ARBA00022932"/>
    </source>
</evidence>
<keyword evidence="7" id="KW-0238">DNA-binding</keyword>
<keyword evidence="6" id="KW-0239">DNA-directed DNA polymerase</keyword>
<protein>
    <recommendedName>
        <fullName evidence="2">DNA-directed DNA polymerase</fullName>
        <ecNumber evidence="2">2.7.7.7</ecNumber>
    </recommendedName>
</protein>
<dbReference type="PANTHER" id="PTHR33568:SF3">
    <property type="entry name" value="DNA-DIRECTED DNA POLYMERASE"/>
    <property type="match status" value="1"/>
</dbReference>
<dbReference type="GO" id="GO:0006260">
    <property type="term" value="P:DNA replication"/>
    <property type="evidence" value="ECO:0007669"/>
    <property type="project" value="UniProtKB-KW"/>
</dbReference>
<evidence type="ECO:0000256" key="2">
    <source>
        <dbReference type="ARBA" id="ARBA00012417"/>
    </source>
</evidence>
<comment type="similarity">
    <text evidence="1">Belongs to the DNA polymerase type-B family.</text>
</comment>
<sequence length="632" mass="72581">MEFKIKPVPNNLDPVQWIKNAIIQLIHKAVEALSPHDMVGFSFCSKDFKNGEGWLRFKPVKEVAIDDVWNTITSIYQSNSSGLSTETFCFRVTSVRLPSGLGRSRKYNNYKEECRARRGIVLIKNSDNLCLPRAIVVAMAYVDHDVDYHKIRTNRGKIQDQKAMNLLEETKITIADCGAGIPELQRFQNHLSGYKLTVYLYGRKGRDVMFEGDSAGKHLNLMYHEGHYNVITSLTAAFACIYYCQECHVPYNNKTDHRCGGTCAACQQSPACSKGEEVCINCKECKRAFRGQRCFDNHKIHNICTQISRCENCFAIYRNARKHTCEEVFCKTCNNYVERDHLCYMPTDKGTPKMVDTVFVFYDLETMQEEKLEDGSLLHQPNLCVFVQCCDTCINEEKLYFCQKCGFRQKILTDDVISTFMGHILNLRKRFKHVIVLAHNGGGFDHQFILNYILTQTDLTPELIMRGTKLVSMFLNNVRFLDSLNYFSMALSKLPKVFDLTELKKGYFPHLFNTSGNQNYIGPMPPIEAFDPDNLKFNEREALLAWHAGKVTENYVFDFRKEFIDYCISDVDILAQSYPSNDLNGQLPINILKHSGVLVDRDTSHNHKGVCIKRYDCLELHVGQCILILYLT</sequence>
<dbReference type="Proteomes" id="UP000327044">
    <property type="component" value="Unassembled WGS sequence"/>
</dbReference>
<keyword evidence="11" id="KW-1185">Reference proteome</keyword>
<dbReference type="Pfam" id="PF03175">
    <property type="entry name" value="DNA_pol_B_2"/>
    <property type="match status" value="1"/>
</dbReference>